<protein>
    <submittedName>
        <fullName evidence="2">Uncharacterized protein</fullName>
    </submittedName>
</protein>
<feature type="compositionally biased region" description="Low complexity" evidence="1">
    <location>
        <begin position="616"/>
        <end position="634"/>
    </location>
</feature>
<dbReference type="EMBL" id="QXFV01000655">
    <property type="protein sequence ID" value="KAE9031824.1"/>
    <property type="molecule type" value="Genomic_DNA"/>
</dbReference>
<reference evidence="2 3" key="1">
    <citation type="submission" date="2018-09" db="EMBL/GenBank/DDBJ databases">
        <title>Genomic investigation of the strawberry pathogen Phytophthora fragariae indicates pathogenicity is determined by transcriptional variation in three key races.</title>
        <authorList>
            <person name="Adams T.M."/>
            <person name="Armitage A.D."/>
            <person name="Sobczyk M.K."/>
            <person name="Bates H.J."/>
            <person name="Dunwell J.M."/>
            <person name="Nellist C.F."/>
            <person name="Harrison R.J."/>
        </authorList>
    </citation>
    <scope>NUCLEOTIDE SEQUENCE [LARGE SCALE GENOMIC DNA]</scope>
    <source>
        <strain evidence="2 3">SCRP249</strain>
    </source>
</reference>
<feature type="region of interest" description="Disordered" evidence="1">
    <location>
        <begin position="695"/>
        <end position="728"/>
    </location>
</feature>
<organism evidence="2 3">
    <name type="scientific">Phytophthora rubi</name>
    <dbReference type="NCBI Taxonomy" id="129364"/>
    <lineage>
        <taxon>Eukaryota</taxon>
        <taxon>Sar</taxon>
        <taxon>Stramenopiles</taxon>
        <taxon>Oomycota</taxon>
        <taxon>Peronosporomycetes</taxon>
        <taxon>Peronosporales</taxon>
        <taxon>Peronosporaceae</taxon>
        <taxon>Phytophthora</taxon>
    </lineage>
</organism>
<feature type="compositionally biased region" description="Basic and acidic residues" evidence="1">
    <location>
        <begin position="640"/>
        <end position="656"/>
    </location>
</feature>
<gene>
    <name evidence="2" type="ORF">PR001_g10899</name>
</gene>
<feature type="region of interest" description="Disordered" evidence="1">
    <location>
        <begin position="612"/>
        <end position="664"/>
    </location>
</feature>
<evidence type="ECO:0000313" key="2">
    <source>
        <dbReference type="EMBL" id="KAE9031824.1"/>
    </source>
</evidence>
<sequence>MSSEVEPMCGRPPGAEGEPPDPGSPARRHRQADQEAAPQEDEGQPTQYSQDSIVPETQQSQAAPEEEGERNKRPTEEANSDSPQRSHPEEQTAEQQSAAPPAATRADRSEGRTAVQPQEMFAAVVAAMKASPTASPREEWLTMIAALYAISHRLVSIDKELVPTGKQRYPKLKGDEKALLYTLFRERCVLSEEKYVEWDRCMTTATQDLYNSRVSFKHLMQSLISKAKWARLPPLNQWAAKVGTGTSAAASTRASAATGDRYMTYMFNPALYSRDEITTLRAICAKPQAASQGCRLREGTAEEWRIITGIAEGSIVCRRMPDFLRSVLDSKERVRLHSTVKQQVEGELVLHLRSWVNIKETRQQTRAIKDDILMAAAALGARVNLTELQTMLNMTKTISFNFVQRNIHFFFFDRVTAQKYQNTLVSFMGVVYPLSNVHHQATGSVWSRQLGRDGVRLAVQREYEIHIHNITRFTDIGRLMAYLQRHLVVDFELEDLDECTPDSRTSTVWKLTMKSAECPEYLRGIVRIVWFGRTLILKHPYARQRLQCLRCGNLGHPLARCSYAEEQLRGEGSRVAEDKEIAGLEDLAKPFASMAEVKESAARRLKLQMAAENKSQAAVQPAPAQAQQPGQGEEQQGDQKSPEGVDGSFEHPEVAPKPKQKWIATPLSRGRTLYAHPKTLKQRGLQLSSRYAELDDADGNDDEEESKTEDKPPAHPVIEISSDDGLNMPVKPTITTEAKEALHLVKAKPPKLPETPQLVALKQRERDVIAAAAATFADKRGPGLQVSAAPVDGIKSFPEIEELLGIRSVVTPSSGNCMAMALAQAVADHNLAAFDDELEEMTAAIKRGIRWSEQLNYREQFDHFTRMTTLINVERGWDGMTAQDSNKQFKWYLEEYAATPSDRNAIVAGHNWGSSELMAAAANLLQTKIYVLAHNTDKKGLWYCSVYRPSTVTRGAETI</sequence>
<proteinExistence type="predicted"/>
<dbReference type="Proteomes" id="UP000429607">
    <property type="component" value="Unassembled WGS sequence"/>
</dbReference>
<dbReference type="AlphaFoldDB" id="A0A6A3MSN5"/>
<evidence type="ECO:0000256" key="1">
    <source>
        <dbReference type="SAM" id="MobiDB-lite"/>
    </source>
</evidence>
<comment type="caution">
    <text evidence="2">The sequence shown here is derived from an EMBL/GenBank/DDBJ whole genome shotgun (WGS) entry which is preliminary data.</text>
</comment>
<feature type="compositionally biased region" description="Polar residues" evidence="1">
    <location>
        <begin position="44"/>
        <end position="62"/>
    </location>
</feature>
<name>A0A6A3MSN5_9STRA</name>
<feature type="region of interest" description="Disordered" evidence="1">
    <location>
        <begin position="1"/>
        <end position="114"/>
    </location>
</feature>
<evidence type="ECO:0000313" key="3">
    <source>
        <dbReference type="Proteomes" id="UP000429607"/>
    </source>
</evidence>
<accession>A0A6A3MSN5</accession>
<feature type="compositionally biased region" description="Acidic residues" evidence="1">
    <location>
        <begin position="695"/>
        <end position="707"/>
    </location>
</feature>